<evidence type="ECO:0000313" key="1">
    <source>
        <dbReference type="EMBL" id="OQP52906.1"/>
    </source>
</evidence>
<name>A0A1V9F3R9_9BACT</name>
<reference evidence="2" key="1">
    <citation type="submission" date="2016-04" db="EMBL/GenBank/DDBJ databases">
        <authorList>
            <person name="Chen L."/>
            <person name="Zhuang W."/>
            <person name="Wang G."/>
        </authorList>
    </citation>
    <scope>NUCLEOTIDE SEQUENCE [LARGE SCALE GENOMIC DNA]</scope>
    <source>
        <strain evidence="2">208</strain>
    </source>
</reference>
<protein>
    <submittedName>
        <fullName evidence="1">Uncharacterized protein</fullName>
    </submittedName>
</protein>
<sequence length="59" mass="6917">MQLFEKLFSFFVLSSNGSTEREIVMKRLIITRSGRIYISGFTIKEKPQKQRNEATSLFN</sequence>
<proteinExistence type="predicted"/>
<dbReference type="EMBL" id="LWBP01000211">
    <property type="protein sequence ID" value="OQP52906.1"/>
    <property type="molecule type" value="Genomic_DNA"/>
</dbReference>
<comment type="caution">
    <text evidence="1">The sequence shown here is derived from an EMBL/GenBank/DDBJ whole genome shotgun (WGS) entry which is preliminary data.</text>
</comment>
<dbReference type="AlphaFoldDB" id="A0A1V9F3R9"/>
<keyword evidence="2" id="KW-1185">Reference proteome</keyword>
<gene>
    <name evidence="1" type="ORF">A4R26_28150</name>
</gene>
<accession>A0A1V9F3R9</accession>
<dbReference type="Proteomes" id="UP000192276">
    <property type="component" value="Unassembled WGS sequence"/>
</dbReference>
<evidence type="ECO:0000313" key="2">
    <source>
        <dbReference type="Proteomes" id="UP000192276"/>
    </source>
</evidence>
<organism evidence="1 2">
    <name type="scientific">Niastella populi</name>
    <dbReference type="NCBI Taxonomy" id="550983"/>
    <lineage>
        <taxon>Bacteria</taxon>
        <taxon>Pseudomonadati</taxon>
        <taxon>Bacteroidota</taxon>
        <taxon>Chitinophagia</taxon>
        <taxon>Chitinophagales</taxon>
        <taxon>Chitinophagaceae</taxon>
        <taxon>Niastella</taxon>
    </lineage>
</organism>